<dbReference type="InterPro" id="IPR003340">
    <property type="entry name" value="B3_DNA-bd"/>
</dbReference>
<feature type="domain" description="TF-B3" evidence="6">
    <location>
        <begin position="16"/>
        <end position="111"/>
    </location>
</feature>
<dbReference type="InterPro" id="IPR050655">
    <property type="entry name" value="Plant_B3_domain"/>
</dbReference>
<dbReference type="AlphaFoldDB" id="A0AAE0AS01"/>
<sequence>MVKESRHRSFSDNHEHEFFKVYIPRFSSQQLVIPPAFVRHLNERIPKDVILEDNAGRQWHCRLEESEGGQLAITNGWQSFAIQHSLETGDFLTFKYNNTHSIFTVNIFGRNGCIKEGKLDVILVKKEKETEEEHTSGIPDHARQKKYSEIVLRRTKKSGTVVECKTCKNAAYVVPKNPYFVTTIGSKYFVYVSGYVVKSNSIELNTDMTLCDEKGKKWPVKVSWGKDGRVNISKGWINYYNNHNLNVGDKCLIEFICTRGKKCNEMKVQVITTDQIKTV</sequence>
<reference evidence="7" key="1">
    <citation type="journal article" date="2023" name="Plant J.">
        <title>Genome sequences and population genomics provide insights into the demographic history, inbreeding, and mutation load of two 'living fossil' tree species of Dipteronia.</title>
        <authorList>
            <person name="Feng Y."/>
            <person name="Comes H.P."/>
            <person name="Chen J."/>
            <person name="Zhu S."/>
            <person name="Lu R."/>
            <person name="Zhang X."/>
            <person name="Li P."/>
            <person name="Qiu J."/>
            <person name="Olsen K.M."/>
            <person name="Qiu Y."/>
        </authorList>
    </citation>
    <scope>NUCLEOTIDE SEQUENCE</scope>
    <source>
        <strain evidence="7">NBL</strain>
    </source>
</reference>
<keyword evidence="3" id="KW-0238">DNA-binding</keyword>
<dbReference type="SUPFAM" id="SSF101936">
    <property type="entry name" value="DNA-binding pseudobarrel domain"/>
    <property type="match status" value="2"/>
</dbReference>
<evidence type="ECO:0000313" key="7">
    <source>
        <dbReference type="EMBL" id="KAK3223141.1"/>
    </source>
</evidence>
<evidence type="ECO:0000259" key="6">
    <source>
        <dbReference type="PROSITE" id="PS50863"/>
    </source>
</evidence>
<comment type="subcellular location">
    <subcellularLocation>
        <location evidence="1">Nucleus</location>
    </subcellularLocation>
</comment>
<dbReference type="PANTHER" id="PTHR31920:SF135">
    <property type="entry name" value="B3 DOMAIN-CONTAINING PROTEIN OS03G0621600-RELATED"/>
    <property type="match status" value="1"/>
</dbReference>
<dbReference type="GO" id="GO:0005634">
    <property type="term" value="C:nucleus"/>
    <property type="evidence" value="ECO:0007669"/>
    <property type="project" value="UniProtKB-SubCell"/>
</dbReference>
<name>A0AAE0AS01_9ROSI</name>
<dbReference type="PROSITE" id="PS50863">
    <property type="entry name" value="B3"/>
    <property type="match status" value="2"/>
</dbReference>
<evidence type="ECO:0000256" key="2">
    <source>
        <dbReference type="ARBA" id="ARBA00023015"/>
    </source>
</evidence>
<dbReference type="EMBL" id="JANJYJ010000003">
    <property type="protein sequence ID" value="KAK3223141.1"/>
    <property type="molecule type" value="Genomic_DNA"/>
</dbReference>
<gene>
    <name evidence="7" type="ORF">Dsin_010166</name>
</gene>
<dbReference type="PANTHER" id="PTHR31920">
    <property type="entry name" value="B3 DOMAIN-CONTAINING"/>
    <property type="match status" value="1"/>
</dbReference>
<protein>
    <recommendedName>
        <fullName evidence="6">TF-B3 domain-containing protein</fullName>
    </recommendedName>
</protein>
<dbReference type="CDD" id="cd10017">
    <property type="entry name" value="B3_DNA"/>
    <property type="match status" value="2"/>
</dbReference>
<evidence type="ECO:0000313" key="8">
    <source>
        <dbReference type="Proteomes" id="UP001281410"/>
    </source>
</evidence>
<dbReference type="SMART" id="SM01019">
    <property type="entry name" value="B3"/>
    <property type="match status" value="2"/>
</dbReference>
<accession>A0AAE0AS01</accession>
<keyword evidence="2" id="KW-0805">Transcription regulation</keyword>
<keyword evidence="5" id="KW-0539">Nucleus</keyword>
<evidence type="ECO:0000256" key="4">
    <source>
        <dbReference type="ARBA" id="ARBA00023163"/>
    </source>
</evidence>
<dbReference type="Proteomes" id="UP001281410">
    <property type="component" value="Unassembled WGS sequence"/>
</dbReference>
<evidence type="ECO:0000256" key="5">
    <source>
        <dbReference type="ARBA" id="ARBA00023242"/>
    </source>
</evidence>
<proteinExistence type="predicted"/>
<feature type="domain" description="TF-B3" evidence="6">
    <location>
        <begin position="208"/>
        <end position="274"/>
    </location>
</feature>
<keyword evidence="8" id="KW-1185">Reference proteome</keyword>
<keyword evidence="4" id="KW-0804">Transcription</keyword>
<dbReference type="GO" id="GO:0003677">
    <property type="term" value="F:DNA binding"/>
    <property type="evidence" value="ECO:0007669"/>
    <property type="project" value="UniProtKB-KW"/>
</dbReference>
<dbReference type="InterPro" id="IPR015300">
    <property type="entry name" value="DNA-bd_pseudobarrel_sf"/>
</dbReference>
<evidence type="ECO:0000256" key="3">
    <source>
        <dbReference type="ARBA" id="ARBA00023125"/>
    </source>
</evidence>
<organism evidence="7 8">
    <name type="scientific">Dipteronia sinensis</name>
    <dbReference type="NCBI Taxonomy" id="43782"/>
    <lineage>
        <taxon>Eukaryota</taxon>
        <taxon>Viridiplantae</taxon>
        <taxon>Streptophyta</taxon>
        <taxon>Embryophyta</taxon>
        <taxon>Tracheophyta</taxon>
        <taxon>Spermatophyta</taxon>
        <taxon>Magnoliopsida</taxon>
        <taxon>eudicotyledons</taxon>
        <taxon>Gunneridae</taxon>
        <taxon>Pentapetalae</taxon>
        <taxon>rosids</taxon>
        <taxon>malvids</taxon>
        <taxon>Sapindales</taxon>
        <taxon>Sapindaceae</taxon>
        <taxon>Hippocastanoideae</taxon>
        <taxon>Acereae</taxon>
        <taxon>Dipteronia</taxon>
    </lineage>
</organism>
<dbReference type="Gene3D" id="2.40.330.10">
    <property type="entry name" value="DNA-binding pseudobarrel domain"/>
    <property type="match status" value="2"/>
</dbReference>
<evidence type="ECO:0000256" key="1">
    <source>
        <dbReference type="ARBA" id="ARBA00004123"/>
    </source>
</evidence>
<dbReference type="Pfam" id="PF02362">
    <property type="entry name" value="B3"/>
    <property type="match status" value="2"/>
</dbReference>
<comment type="caution">
    <text evidence="7">The sequence shown here is derived from an EMBL/GenBank/DDBJ whole genome shotgun (WGS) entry which is preliminary data.</text>
</comment>